<proteinExistence type="predicted"/>
<dbReference type="PANTHER" id="PTHR33164:SF103">
    <property type="entry name" value="REGULATORY PROTEIN MARR"/>
    <property type="match status" value="1"/>
</dbReference>
<comment type="caution">
    <text evidence="2">The sequence shown here is derived from an EMBL/GenBank/DDBJ whole genome shotgun (WGS) entry which is preliminary data.</text>
</comment>
<dbReference type="Pfam" id="PF01047">
    <property type="entry name" value="MarR"/>
    <property type="match status" value="1"/>
</dbReference>
<dbReference type="PRINTS" id="PR00598">
    <property type="entry name" value="HTHMARR"/>
</dbReference>
<evidence type="ECO:0000313" key="2">
    <source>
        <dbReference type="EMBL" id="GAA4402773.1"/>
    </source>
</evidence>
<dbReference type="RefSeq" id="WP_159901772.1">
    <property type="nucleotide sequence ID" value="NZ_BAABFX010000048.1"/>
</dbReference>
<dbReference type="EMBL" id="BAABFX010000048">
    <property type="protein sequence ID" value="GAA4402773.1"/>
    <property type="molecule type" value="Genomic_DNA"/>
</dbReference>
<keyword evidence="3" id="KW-1185">Reference proteome</keyword>
<sequence length="143" mass="15754">MTRPTSSETPDLGDLVMRVARTLRRRGAEAMAPWEIAPHHARALKVISRHEGLRLGELAAHLRVAPRSVTDVVDALESRGLLAREPDPGDRRATVLVLTASGRQLMQEIGQARRADADTYFARLSATDRADLERILRTLDTAG</sequence>
<feature type="domain" description="HTH marR-type" evidence="1">
    <location>
        <begin position="9"/>
        <end position="141"/>
    </location>
</feature>
<dbReference type="InterPro" id="IPR036388">
    <property type="entry name" value="WH-like_DNA-bd_sf"/>
</dbReference>
<dbReference type="PANTHER" id="PTHR33164">
    <property type="entry name" value="TRANSCRIPTIONAL REGULATOR, MARR FAMILY"/>
    <property type="match status" value="1"/>
</dbReference>
<dbReference type="Gene3D" id="1.10.10.10">
    <property type="entry name" value="Winged helix-like DNA-binding domain superfamily/Winged helix DNA-binding domain"/>
    <property type="match status" value="1"/>
</dbReference>
<reference evidence="3" key="1">
    <citation type="journal article" date="2019" name="Int. J. Syst. Evol. Microbiol.">
        <title>The Global Catalogue of Microorganisms (GCM) 10K type strain sequencing project: providing services to taxonomists for standard genome sequencing and annotation.</title>
        <authorList>
            <consortium name="The Broad Institute Genomics Platform"/>
            <consortium name="The Broad Institute Genome Sequencing Center for Infectious Disease"/>
            <person name="Wu L."/>
            <person name="Ma J."/>
        </authorList>
    </citation>
    <scope>NUCLEOTIDE SEQUENCE [LARGE SCALE GENOMIC DNA]</scope>
    <source>
        <strain evidence="3">JCM 17738</strain>
    </source>
</reference>
<dbReference type="Proteomes" id="UP001500390">
    <property type="component" value="Unassembled WGS sequence"/>
</dbReference>
<dbReference type="InterPro" id="IPR000835">
    <property type="entry name" value="HTH_MarR-typ"/>
</dbReference>
<gene>
    <name evidence="2" type="ORF">GCM10023153_32160</name>
</gene>
<dbReference type="InterPro" id="IPR036390">
    <property type="entry name" value="WH_DNA-bd_sf"/>
</dbReference>
<name>A0ABP8KA70_9MICO</name>
<dbReference type="InterPro" id="IPR039422">
    <property type="entry name" value="MarR/SlyA-like"/>
</dbReference>
<dbReference type="SUPFAM" id="SSF46785">
    <property type="entry name" value="Winged helix' DNA-binding domain"/>
    <property type="match status" value="1"/>
</dbReference>
<evidence type="ECO:0000259" key="1">
    <source>
        <dbReference type="PROSITE" id="PS50995"/>
    </source>
</evidence>
<dbReference type="SMART" id="SM00347">
    <property type="entry name" value="HTH_MARR"/>
    <property type="match status" value="1"/>
</dbReference>
<accession>A0ABP8KA70</accession>
<evidence type="ECO:0000313" key="3">
    <source>
        <dbReference type="Proteomes" id="UP001500390"/>
    </source>
</evidence>
<protein>
    <recommendedName>
        <fullName evidence="1">HTH marR-type domain-containing protein</fullName>
    </recommendedName>
</protein>
<dbReference type="PROSITE" id="PS50995">
    <property type="entry name" value="HTH_MARR_2"/>
    <property type="match status" value="1"/>
</dbReference>
<organism evidence="2 3">
    <name type="scientific">Ornithinibacter aureus</name>
    <dbReference type="NCBI Taxonomy" id="622664"/>
    <lineage>
        <taxon>Bacteria</taxon>
        <taxon>Bacillati</taxon>
        <taxon>Actinomycetota</taxon>
        <taxon>Actinomycetes</taxon>
        <taxon>Micrococcales</taxon>
        <taxon>Intrasporangiaceae</taxon>
        <taxon>Ornithinibacter</taxon>
    </lineage>
</organism>